<protein>
    <submittedName>
        <fullName evidence="2">Uncharacterized protein</fullName>
    </submittedName>
</protein>
<sequence length="235" mass="24321">MASLPVLCLPSTGLWSERILPPVSAHQKAAVKDPSHQLLFFAGILCPPGNQGYRCLSLHQAHGPGSGHRGRTPAPQAPAAPLPGTATLVISSAPGVSEAGPSVRGPSPLLFRPHRCTLLSALSPPGRRAPGGRIQGHLPAGNISRRLFSAYSRRAADRPNPLGDPGGKPGRVTREHGAGLAAPQSQGTPPLTASLAAGKSLHLGPSRPVCCRGGKHQRLRGSPALDPRLNGREED</sequence>
<dbReference type="Proteomes" id="UP001066276">
    <property type="component" value="Chromosome 7"/>
</dbReference>
<organism evidence="2 3">
    <name type="scientific">Pleurodeles waltl</name>
    <name type="common">Iberian ribbed newt</name>
    <dbReference type="NCBI Taxonomy" id="8319"/>
    <lineage>
        <taxon>Eukaryota</taxon>
        <taxon>Metazoa</taxon>
        <taxon>Chordata</taxon>
        <taxon>Craniata</taxon>
        <taxon>Vertebrata</taxon>
        <taxon>Euteleostomi</taxon>
        <taxon>Amphibia</taxon>
        <taxon>Batrachia</taxon>
        <taxon>Caudata</taxon>
        <taxon>Salamandroidea</taxon>
        <taxon>Salamandridae</taxon>
        <taxon>Pleurodelinae</taxon>
        <taxon>Pleurodeles</taxon>
    </lineage>
</organism>
<accession>A0AAV7PVM0</accession>
<proteinExistence type="predicted"/>
<feature type="region of interest" description="Disordered" evidence="1">
    <location>
        <begin position="154"/>
        <end position="235"/>
    </location>
</feature>
<evidence type="ECO:0000256" key="1">
    <source>
        <dbReference type="SAM" id="MobiDB-lite"/>
    </source>
</evidence>
<gene>
    <name evidence="2" type="ORF">NDU88_008869</name>
</gene>
<evidence type="ECO:0000313" key="3">
    <source>
        <dbReference type="Proteomes" id="UP001066276"/>
    </source>
</evidence>
<name>A0AAV7PVM0_PLEWA</name>
<reference evidence="2" key="1">
    <citation type="journal article" date="2022" name="bioRxiv">
        <title>Sequencing and chromosome-scale assembly of the giantPleurodeles waltlgenome.</title>
        <authorList>
            <person name="Brown T."/>
            <person name="Elewa A."/>
            <person name="Iarovenko S."/>
            <person name="Subramanian E."/>
            <person name="Araus A.J."/>
            <person name="Petzold A."/>
            <person name="Susuki M."/>
            <person name="Suzuki K.-i.T."/>
            <person name="Hayashi T."/>
            <person name="Toyoda A."/>
            <person name="Oliveira C."/>
            <person name="Osipova E."/>
            <person name="Leigh N.D."/>
            <person name="Simon A."/>
            <person name="Yun M.H."/>
        </authorList>
    </citation>
    <scope>NUCLEOTIDE SEQUENCE</scope>
    <source>
        <strain evidence="2">20211129_DDA</strain>
        <tissue evidence="2">Liver</tissue>
    </source>
</reference>
<evidence type="ECO:0000313" key="2">
    <source>
        <dbReference type="EMBL" id="KAJ1130518.1"/>
    </source>
</evidence>
<dbReference type="EMBL" id="JANPWB010000011">
    <property type="protein sequence ID" value="KAJ1130518.1"/>
    <property type="molecule type" value="Genomic_DNA"/>
</dbReference>
<comment type="caution">
    <text evidence="2">The sequence shown here is derived from an EMBL/GenBank/DDBJ whole genome shotgun (WGS) entry which is preliminary data.</text>
</comment>
<dbReference type="AlphaFoldDB" id="A0AAV7PVM0"/>
<keyword evidence="3" id="KW-1185">Reference proteome</keyword>